<evidence type="ECO:0000313" key="4">
    <source>
        <dbReference type="Proteomes" id="UP000283523"/>
    </source>
</evidence>
<dbReference type="Proteomes" id="UP000283523">
    <property type="component" value="Unassembled WGS sequence"/>
</dbReference>
<protein>
    <submittedName>
        <fullName evidence="3">Deoxyribose-phosphate aldolase</fullName>
    </submittedName>
</protein>
<comment type="caution">
    <text evidence="3">The sequence shown here is derived from an EMBL/GenBank/DDBJ whole genome shotgun (WGS) entry which is preliminary data.</text>
</comment>
<dbReference type="PANTHER" id="PTHR10889">
    <property type="entry name" value="DEOXYRIBOSE-PHOSPHATE ALDOLASE"/>
    <property type="match status" value="1"/>
</dbReference>
<dbReference type="EMBL" id="QXED01000010">
    <property type="protein sequence ID" value="RIV18791.1"/>
    <property type="molecule type" value="Genomic_DNA"/>
</dbReference>
<dbReference type="PANTHER" id="PTHR10889:SF1">
    <property type="entry name" value="DEOXYRIBOSE-PHOSPHATE ALDOLASE"/>
    <property type="match status" value="1"/>
</dbReference>
<dbReference type="RefSeq" id="WP_119671029.1">
    <property type="nucleotide sequence ID" value="NZ_QXED01000010.1"/>
</dbReference>
<evidence type="ECO:0000256" key="1">
    <source>
        <dbReference type="ARBA" id="ARBA00022490"/>
    </source>
</evidence>
<gene>
    <name evidence="3" type="ORF">DYU11_27285</name>
</gene>
<dbReference type="InterPro" id="IPR011343">
    <property type="entry name" value="DeoC"/>
</dbReference>
<reference evidence="3 4" key="1">
    <citation type="submission" date="2018-08" db="EMBL/GenBank/DDBJ databases">
        <title>Fibrisoma montanum sp. nov., isolated from Danxia mountain soil.</title>
        <authorList>
            <person name="Huang Y."/>
        </authorList>
    </citation>
    <scope>NUCLEOTIDE SEQUENCE [LARGE SCALE GENOMIC DNA]</scope>
    <source>
        <strain evidence="3 4">HYT19</strain>
    </source>
</reference>
<dbReference type="AlphaFoldDB" id="A0A418LZN2"/>
<evidence type="ECO:0000256" key="2">
    <source>
        <dbReference type="ARBA" id="ARBA00023270"/>
    </source>
</evidence>
<dbReference type="SUPFAM" id="SSF51569">
    <property type="entry name" value="Aldolase"/>
    <property type="match status" value="1"/>
</dbReference>
<dbReference type="GO" id="GO:0016052">
    <property type="term" value="P:carbohydrate catabolic process"/>
    <property type="evidence" value="ECO:0007669"/>
    <property type="project" value="TreeGrafter"/>
</dbReference>
<dbReference type="Gene3D" id="3.20.20.70">
    <property type="entry name" value="Aldolase class I"/>
    <property type="match status" value="1"/>
</dbReference>
<dbReference type="GO" id="GO:0004139">
    <property type="term" value="F:deoxyribose-phosphate aldolase activity"/>
    <property type="evidence" value="ECO:0007669"/>
    <property type="project" value="InterPro"/>
</dbReference>
<proteinExistence type="predicted"/>
<organism evidence="3 4">
    <name type="scientific">Fibrisoma montanum</name>
    <dbReference type="NCBI Taxonomy" id="2305895"/>
    <lineage>
        <taxon>Bacteria</taxon>
        <taxon>Pseudomonadati</taxon>
        <taxon>Bacteroidota</taxon>
        <taxon>Cytophagia</taxon>
        <taxon>Cytophagales</taxon>
        <taxon>Spirosomataceae</taxon>
        <taxon>Fibrisoma</taxon>
    </lineage>
</organism>
<keyword evidence="4" id="KW-1185">Reference proteome</keyword>
<accession>A0A418LZN2</accession>
<dbReference type="InterPro" id="IPR002915">
    <property type="entry name" value="DeoC/FbaB/LacD_aldolase"/>
</dbReference>
<name>A0A418LZN2_9BACT</name>
<dbReference type="GO" id="GO:0005737">
    <property type="term" value="C:cytoplasm"/>
    <property type="evidence" value="ECO:0007669"/>
    <property type="project" value="InterPro"/>
</dbReference>
<dbReference type="InterPro" id="IPR013785">
    <property type="entry name" value="Aldolase_TIM"/>
</dbReference>
<sequence>MNHLFPYIERTLLHPDVTINEQYEAMDEVTQLGLAGLTVAPFWVKKFRRELGDSHPAVLSTVVGYPYGYQRTEAKQTEVEWALKDGASEIEAVLNTSALFSPTSVWLKIELVKLVALAHAEEKLFTVILESSLLDREQLTSLIKLAADAGTDFIKNRTGVDLTSGFTIDDALTFRRIVPSSVGVKIVVDGASESEMEQLVAAGVERLALGSSLATLSNN</sequence>
<dbReference type="SMART" id="SM01133">
    <property type="entry name" value="DeoC"/>
    <property type="match status" value="1"/>
</dbReference>
<dbReference type="Pfam" id="PF01791">
    <property type="entry name" value="DeoC"/>
    <property type="match status" value="1"/>
</dbReference>
<keyword evidence="1" id="KW-0963">Cytoplasm</keyword>
<evidence type="ECO:0000313" key="3">
    <source>
        <dbReference type="EMBL" id="RIV18791.1"/>
    </source>
</evidence>
<keyword evidence="2" id="KW-0704">Schiff base</keyword>
<dbReference type="GO" id="GO:0009264">
    <property type="term" value="P:deoxyribonucleotide catabolic process"/>
    <property type="evidence" value="ECO:0007669"/>
    <property type="project" value="InterPro"/>
</dbReference>
<dbReference type="OrthoDB" id="9778711at2"/>